<accession>A0A1D2MRQ6</accession>
<proteinExistence type="predicted"/>
<organism evidence="2 3">
    <name type="scientific">Orchesella cincta</name>
    <name type="common">Springtail</name>
    <name type="synonym">Podura cincta</name>
    <dbReference type="NCBI Taxonomy" id="48709"/>
    <lineage>
        <taxon>Eukaryota</taxon>
        <taxon>Metazoa</taxon>
        <taxon>Ecdysozoa</taxon>
        <taxon>Arthropoda</taxon>
        <taxon>Hexapoda</taxon>
        <taxon>Collembola</taxon>
        <taxon>Entomobryomorpha</taxon>
        <taxon>Entomobryoidea</taxon>
        <taxon>Orchesellidae</taxon>
        <taxon>Orchesellinae</taxon>
        <taxon>Orchesella</taxon>
    </lineage>
</organism>
<dbReference type="OMA" id="VVNQGRT"/>
<evidence type="ECO:0000313" key="2">
    <source>
        <dbReference type="EMBL" id="ODM95757.1"/>
    </source>
</evidence>
<dbReference type="InterPro" id="IPR003439">
    <property type="entry name" value="ABC_transporter-like_ATP-bd"/>
</dbReference>
<protein>
    <submittedName>
        <fullName evidence="2">ABC transporter G family member 23</fullName>
    </submittedName>
</protein>
<dbReference type="STRING" id="48709.A0A1D2MRQ6"/>
<evidence type="ECO:0000313" key="3">
    <source>
        <dbReference type="Proteomes" id="UP000094527"/>
    </source>
</evidence>
<reference evidence="2 3" key="1">
    <citation type="journal article" date="2016" name="Genome Biol. Evol.">
        <title>Gene Family Evolution Reflects Adaptation to Soil Environmental Stressors in the Genome of the Collembolan Orchesella cincta.</title>
        <authorList>
            <person name="Faddeeva-Vakhrusheva A."/>
            <person name="Derks M.F."/>
            <person name="Anvar S.Y."/>
            <person name="Agamennone V."/>
            <person name="Suring W."/>
            <person name="Smit S."/>
            <person name="van Straalen N.M."/>
            <person name="Roelofs D."/>
        </authorList>
    </citation>
    <scope>NUCLEOTIDE SEQUENCE [LARGE SCALE GENOMIC DNA]</scope>
    <source>
        <tissue evidence="2">Mixed pool</tissue>
    </source>
</reference>
<dbReference type="PANTHER" id="PTHR43038:SF3">
    <property type="entry name" value="ABC TRANSPORTER G FAMILY MEMBER 20 ISOFORM X1"/>
    <property type="match status" value="1"/>
</dbReference>
<dbReference type="GO" id="GO:0005524">
    <property type="term" value="F:ATP binding"/>
    <property type="evidence" value="ECO:0007669"/>
    <property type="project" value="InterPro"/>
</dbReference>
<sequence>MIDVSLYDSLTFYESAIFFGKLYNVSPQDVESQVKFLASLLNMTKLTDQIIGTLSGGEQRRVSLALTLLHSPDLLILDEPSVGMDPMLRKSIWEHLYRLVVNQGRTIIITTHYTEEANLSNMIGIMRNGRMLAEDTPSNLLSTFNCTLLEDVTLKLCRADERSTKMLLTLFRPAIKK</sequence>
<dbReference type="Pfam" id="PF00005">
    <property type="entry name" value="ABC_tran"/>
    <property type="match status" value="1"/>
</dbReference>
<dbReference type="EMBL" id="LJIJ01000624">
    <property type="protein sequence ID" value="ODM95757.1"/>
    <property type="molecule type" value="Genomic_DNA"/>
</dbReference>
<dbReference type="GO" id="GO:0016887">
    <property type="term" value="F:ATP hydrolysis activity"/>
    <property type="evidence" value="ECO:0007669"/>
    <property type="project" value="InterPro"/>
</dbReference>
<comment type="caution">
    <text evidence="2">The sequence shown here is derived from an EMBL/GenBank/DDBJ whole genome shotgun (WGS) entry which is preliminary data.</text>
</comment>
<dbReference type="PANTHER" id="PTHR43038">
    <property type="entry name" value="ATP-BINDING CASSETTE, SUB-FAMILY H, MEMBER 1"/>
    <property type="match status" value="1"/>
</dbReference>
<evidence type="ECO:0000259" key="1">
    <source>
        <dbReference type="Pfam" id="PF00005"/>
    </source>
</evidence>
<dbReference type="InterPro" id="IPR027417">
    <property type="entry name" value="P-loop_NTPase"/>
</dbReference>
<dbReference type="Gene3D" id="3.40.50.300">
    <property type="entry name" value="P-loop containing nucleotide triphosphate hydrolases"/>
    <property type="match status" value="1"/>
</dbReference>
<dbReference type="Proteomes" id="UP000094527">
    <property type="component" value="Unassembled WGS sequence"/>
</dbReference>
<dbReference type="AlphaFoldDB" id="A0A1D2MRQ6"/>
<gene>
    <name evidence="2" type="ORF">Ocin01_10921</name>
</gene>
<dbReference type="SUPFAM" id="SSF52540">
    <property type="entry name" value="P-loop containing nucleoside triphosphate hydrolases"/>
    <property type="match status" value="1"/>
</dbReference>
<name>A0A1D2MRQ6_ORCCI</name>
<dbReference type="PROSITE" id="PS00211">
    <property type="entry name" value="ABC_TRANSPORTER_1"/>
    <property type="match status" value="1"/>
</dbReference>
<keyword evidence="3" id="KW-1185">Reference proteome</keyword>
<feature type="domain" description="ABC transporter" evidence="1">
    <location>
        <begin position="11"/>
        <end position="81"/>
    </location>
</feature>
<dbReference type="OrthoDB" id="10255969at2759"/>
<dbReference type="InterPro" id="IPR017871">
    <property type="entry name" value="ABC_transporter-like_CS"/>
</dbReference>